<comment type="caution">
    <text evidence="1">The sequence shown here is derived from an EMBL/GenBank/DDBJ whole genome shotgun (WGS) entry which is preliminary data.</text>
</comment>
<evidence type="ECO:0000313" key="1">
    <source>
        <dbReference type="EMBL" id="GGT39515.1"/>
    </source>
</evidence>
<dbReference type="RefSeq" id="WP_189708862.1">
    <property type="nucleotide sequence ID" value="NZ_BMSA01000003.1"/>
</dbReference>
<dbReference type="AlphaFoldDB" id="A0A918H752"/>
<dbReference type="InterPro" id="IPR049749">
    <property type="entry name" value="SCO2521-like"/>
</dbReference>
<sequence length="321" mass="35177">MTGLGTTGGPALVCGEVRTCLLPTRDAVDERTAVELLRLRADERVRVSRHPNRHAVSPDVLTGVDCLLPTANGTRVRAVGTVAARAVLVEGRVLQSTAYFRAPAKGPDRRQPWGYYLVRPGTLVPVGRLAEKPVTEGFLTGHRSGELDIGSVAESLLARISRRHRFLDYDTPLTTADTALRWTAAPADDGEAASLRFTKADDGLRIVELRLPRGTAPDVAAGLCEDLALHDWLLSTVNDKLDGLRVGADDGTAALKVLRPLVDHLLHLWMPQARVDRALRTTWAELEEDAGYSRQWHTLAQRVRDQLTLLHLTRRDALATP</sequence>
<reference evidence="1" key="1">
    <citation type="journal article" date="2014" name="Int. J. Syst. Evol. Microbiol.">
        <title>Complete genome sequence of Corynebacterium casei LMG S-19264T (=DSM 44701T), isolated from a smear-ripened cheese.</title>
        <authorList>
            <consortium name="US DOE Joint Genome Institute (JGI-PGF)"/>
            <person name="Walter F."/>
            <person name="Albersmeier A."/>
            <person name="Kalinowski J."/>
            <person name="Ruckert C."/>
        </authorList>
    </citation>
    <scope>NUCLEOTIDE SEQUENCE</scope>
    <source>
        <strain evidence="1">JCM 4125</strain>
    </source>
</reference>
<proteinExistence type="predicted"/>
<reference evidence="1" key="2">
    <citation type="submission" date="2020-09" db="EMBL/GenBank/DDBJ databases">
        <authorList>
            <person name="Sun Q."/>
            <person name="Ohkuma M."/>
        </authorList>
    </citation>
    <scope>NUCLEOTIDE SEQUENCE</scope>
    <source>
        <strain evidence="1">JCM 4125</strain>
    </source>
</reference>
<dbReference type="EMBL" id="BMSA01000003">
    <property type="protein sequence ID" value="GGT39515.1"/>
    <property type="molecule type" value="Genomic_DNA"/>
</dbReference>
<protein>
    <submittedName>
        <fullName evidence="1">Uncharacterized protein</fullName>
    </submittedName>
</protein>
<gene>
    <name evidence="1" type="ORF">GCM10010226_14600</name>
</gene>
<evidence type="ECO:0000313" key="2">
    <source>
        <dbReference type="Proteomes" id="UP000646776"/>
    </source>
</evidence>
<accession>A0A918H752</accession>
<dbReference type="NCBIfam" id="NF040565">
    <property type="entry name" value="SCO2521_fam"/>
    <property type="match status" value="1"/>
</dbReference>
<dbReference type="Proteomes" id="UP000646776">
    <property type="component" value="Unassembled WGS sequence"/>
</dbReference>
<organism evidence="1 2">
    <name type="scientific">Streptomyces phaeofaciens</name>
    <dbReference type="NCBI Taxonomy" id="68254"/>
    <lineage>
        <taxon>Bacteria</taxon>
        <taxon>Bacillati</taxon>
        <taxon>Actinomycetota</taxon>
        <taxon>Actinomycetes</taxon>
        <taxon>Kitasatosporales</taxon>
        <taxon>Streptomycetaceae</taxon>
        <taxon>Streptomyces</taxon>
    </lineage>
</organism>
<name>A0A918H752_9ACTN</name>
<keyword evidence="2" id="KW-1185">Reference proteome</keyword>